<accession>A0A2N9I1N2</accession>
<gene>
    <name evidence="2" type="ORF">FSB_LOCUS46454</name>
</gene>
<evidence type="ECO:0000256" key="1">
    <source>
        <dbReference type="SAM" id="MobiDB-lite"/>
    </source>
</evidence>
<evidence type="ECO:0000313" key="2">
    <source>
        <dbReference type="EMBL" id="SPD18572.1"/>
    </source>
</evidence>
<reference evidence="2" key="1">
    <citation type="submission" date="2018-02" db="EMBL/GenBank/DDBJ databases">
        <authorList>
            <person name="Cohen D.B."/>
            <person name="Kent A.D."/>
        </authorList>
    </citation>
    <scope>NUCLEOTIDE SEQUENCE</scope>
</reference>
<feature type="compositionally biased region" description="Basic and acidic residues" evidence="1">
    <location>
        <begin position="88"/>
        <end position="98"/>
    </location>
</feature>
<dbReference type="AlphaFoldDB" id="A0A2N9I1N2"/>
<name>A0A2N9I1N2_FAGSY</name>
<proteinExistence type="predicted"/>
<feature type="region of interest" description="Disordered" evidence="1">
    <location>
        <begin position="80"/>
        <end position="104"/>
    </location>
</feature>
<dbReference type="EMBL" id="OIVN01004657">
    <property type="protein sequence ID" value="SPD18572.1"/>
    <property type="molecule type" value="Genomic_DNA"/>
</dbReference>
<sequence>MSESITRVATRSVCLRKSCTFCSSPPTFGCSVFLDPPINRFVWKRRIFSKIIAAKKHHTRPHALVTFPVTICFKIHAPSPSGINSRPDPLRDPTRSETRNPICDPPKLPANVFSLHNRKTTTIVASMPPVLSSILEQNQLWLPCHPVPSPMPSKIAMPPRALSYIKTSHSEHEI</sequence>
<protein>
    <submittedName>
        <fullName evidence="2">Uncharacterized protein</fullName>
    </submittedName>
</protein>
<organism evidence="2">
    <name type="scientific">Fagus sylvatica</name>
    <name type="common">Beechnut</name>
    <dbReference type="NCBI Taxonomy" id="28930"/>
    <lineage>
        <taxon>Eukaryota</taxon>
        <taxon>Viridiplantae</taxon>
        <taxon>Streptophyta</taxon>
        <taxon>Embryophyta</taxon>
        <taxon>Tracheophyta</taxon>
        <taxon>Spermatophyta</taxon>
        <taxon>Magnoliopsida</taxon>
        <taxon>eudicotyledons</taxon>
        <taxon>Gunneridae</taxon>
        <taxon>Pentapetalae</taxon>
        <taxon>rosids</taxon>
        <taxon>fabids</taxon>
        <taxon>Fagales</taxon>
        <taxon>Fagaceae</taxon>
        <taxon>Fagus</taxon>
    </lineage>
</organism>